<keyword evidence="7 21" id="KW-0812">Transmembrane</keyword>
<keyword evidence="12" id="KW-0067">ATP-binding</keyword>
<dbReference type="PROSITE" id="PS50927">
    <property type="entry name" value="BULB_LECTIN"/>
    <property type="match status" value="1"/>
</dbReference>
<dbReference type="InterPro" id="IPR001245">
    <property type="entry name" value="Ser-Thr/Tyr_kinase_cat_dom"/>
</dbReference>
<dbReference type="GO" id="GO:0005886">
    <property type="term" value="C:plasma membrane"/>
    <property type="evidence" value="ECO:0007669"/>
    <property type="project" value="UniProtKB-SubCell"/>
</dbReference>
<organism evidence="26 27">
    <name type="scientific">Flemingia macrophylla</name>
    <dbReference type="NCBI Taxonomy" id="520843"/>
    <lineage>
        <taxon>Eukaryota</taxon>
        <taxon>Viridiplantae</taxon>
        <taxon>Streptophyta</taxon>
        <taxon>Embryophyta</taxon>
        <taxon>Tracheophyta</taxon>
        <taxon>Spermatophyta</taxon>
        <taxon>Magnoliopsida</taxon>
        <taxon>eudicotyledons</taxon>
        <taxon>Gunneridae</taxon>
        <taxon>Pentapetalae</taxon>
        <taxon>rosids</taxon>
        <taxon>fabids</taxon>
        <taxon>Fabales</taxon>
        <taxon>Fabaceae</taxon>
        <taxon>Papilionoideae</taxon>
        <taxon>50 kb inversion clade</taxon>
        <taxon>NPAAA clade</taxon>
        <taxon>indigoferoid/millettioid clade</taxon>
        <taxon>Phaseoleae</taxon>
        <taxon>Flemingia</taxon>
    </lineage>
</organism>
<protein>
    <recommendedName>
        <fullName evidence="2">non-specific serine/threonine protein kinase</fullName>
        <ecNumber evidence="2">2.7.11.1</ecNumber>
    </recommendedName>
</protein>
<evidence type="ECO:0000256" key="5">
    <source>
        <dbReference type="ARBA" id="ARBA00022553"/>
    </source>
</evidence>
<keyword evidence="3" id="KW-1003">Cell membrane</keyword>
<dbReference type="PROSITE" id="PS00108">
    <property type="entry name" value="PROTEIN_KINASE_ST"/>
    <property type="match status" value="1"/>
</dbReference>
<keyword evidence="5" id="KW-0597">Phosphoprotein</keyword>
<evidence type="ECO:0000256" key="11">
    <source>
        <dbReference type="ARBA" id="ARBA00022777"/>
    </source>
</evidence>
<dbReference type="GO" id="GO:0005524">
    <property type="term" value="F:ATP binding"/>
    <property type="evidence" value="ECO:0007669"/>
    <property type="project" value="UniProtKB-KW"/>
</dbReference>
<keyword evidence="9" id="KW-0430">Lectin</keyword>
<feature type="compositionally biased region" description="Polar residues" evidence="20">
    <location>
        <begin position="965"/>
        <end position="986"/>
    </location>
</feature>
<keyword evidence="8 22" id="KW-0732">Signal</keyword>
<keyword evidence="14 21" id="KW-0472">Membrane</keyword>
<dbReference type="InterPro" id="IPR036426">
    <property type="entry name" value="Bulb-type_lectin_dom_sf"/>
</dbReference>
<dbReference type="SMART" id="SM00108">
    <property type="entry name" value="B_lectin"/>
    <property type="match status" value="1"/>
</dbReference>
<keyword evidence="13 21" id="KW-1133">Transmembrane helix</keyword>
<evidence type="ECO:0000256" key="19">
    <source>
        <dbReference type="ARBA" id="ARBA00048679"/>
    </source>
</evidence>
<feature type="signal peptide" evidence="22">
    <location>
        <begin position="1"/>
        <end position="31"/>
    </location>
</feature>
<keyword evidence="4" id="KW-0723">Serine/threonine-protein kinase</keyword>
<dbReference type="Gene3D" id="1.10.510.10">
    <property type="entry name" value="Transferase(Phosphotransferase) domain 1"/>
    <property type="match status" value="1"/>
</dbReference>
<keyword evidence="27" id="KW-1185">Reference proteome</keyword>
<feature type="chain" id="PRO_5044768063" description="non-specific serine/threonine protein kinase" evidence="22">
    <location>
        <begin position="32"/>
        <end position="986"/>
    </location>
</feature>
<dbReference type="FunFam" id="3.30.200.20:FF:000330">
    <property type="entry name" value="G-type lectin S-receptor-like serine/threonine-protein kinase At4g03230"/>
    <property type="match status" value="1"/>
</dbReference>
<evidence type="ECO:0000256" key="2">
    <source>
        <dbReference type="ARBA" id="ARBA00012513"/>
    </source>
</evidence>
<sequence>MFKNNSKVNMRSGVLFSLVLSWVLCSQLCSARDTLNHGESITNYEGNLSLVSSNLTFELGFFNFSNSREKRYLGIWYYGLDSKIVVWVANRDKPVLDSSGVFRISEKGNLVVESTSGTHWSSPPESSSSAHRTVILQASGNLVLRDGDGKVLWQSFLHPTDTFLPGMKMDHNLTLTSWKGAADPAPGDFTFKMDPNHNLVVQKQSQRYWTVDDQRVTTLLNVTSDNSSSNITLGKLFGVPIHSNSRLVMNYSGEIQYLMLDKEEKVWYMPWSMLADKCDIYNYCGSFGICNKNNLNLNLDPCKCLPGFATAQVHIQGQYPGCVRKSTSCIDGDFAFVNLTNIKVGEPDYRLDTETEADCQASCLNITAKCPHSQCQAYSYSNTSYYYNRAPLTCKIWTRNLSTLLPGNYDRGVRLSILVKRSDIEPTVKTCEPCGIYVIPYPLSTGPNCGDPMYHNFCCDKSTGNVSFLMPEGVSYPVTSIDEDTREFVIVTNDPFSFSSENRIATPDFPFDVITDPFSNNGVIKIQWQPAPEPPCSRLIDCKDWLHSSCRAASEGRNRCLCDSNYKWNITTMKCTQEETSGNRSLAFILTATLTGLAILAGLTAFVVVRKKKTAHKLDQASTRIQESLCESERHVKGLIGLASLEEKAIEGIEVPCFTFASILAATDNFSDSNRLGRGGYGPVYKGKFPGGQYVAVKRLSSISTQGLHEFKNEVILIAKLQHRNLVRLRGYCVKGDEKILLYEYMSNKSLDSFIFDRTRTFLLDWPMRLEIIVGIARGMLYLHQDSRLRVIHRDMKTSNVLLDEEMNPKISDFGLAKIFGGKEIAASTERVVGTYGYMAPEYALDGLFSIKSDVFSFGVVLLEILSGKRNTGFYQSKHVSSLLGYAWKLWTENKLLDLMDPSLGETCNDKQFIKCALIGLLCIQDEPADRPTMSNVLSMLEVEIASMPIPTKPTFFVNKRLSGPASSSSKSETIQDFDSSYQEGR</sequence>
<dbReference type="InterPro" id="IPR001480">
    <property type="entry name" value="Bulb-type_lectin_dom"/>
</dbReference>
<dbReference type="PROSITE" id="PS50011">
    <property type="entry name" value="PROTEIN_KINASE_DOM"/>
    <property type="match status" value="1"/>
</dbReference>
<dbReference type="SMART" id="SM00220">
    <property type="entry name" value="S_TKc"/>
    <property type="match status" value="1"/>
</dbReference>
<evidence type="ECO:0000256" key="16">
    <source>
        <dbReference type="ARBA" id="ARBA00023170"/>
    </source>
</evidence>
<evidence type="ECO:0000256" key="10">
    <source>
        <dbReference type="ARBA" id="ARBA00022741"/>
    </source>
</evidence>
<keyword evidence="10" id="KW-0547">Nucleotide-binding</keyword>
<evidence type="ECO:0000256" key="13">
    <source>
        <dbReference type="ARBA" id="ARBA00022989"/>
    </source>
</evidence>
<evidence type="ECO:0000256" key="21">
    <source>
        <dbReference type="SAM" id="Phobius"/>
    </source>
</evidence>
<evidence type="ECO:0000256" key="6">
    <source>
        <dbReference type="ARBA" id="ARBA00022679"/>
    </source>
</evidence>
<feature type="region of interest" description="Disordered" evidence="20">
    <location>
        <begin position="963"/>
        <end position="986"/>
    </location>
</feature>
<dbReference type="Gene3D" id="3.30.200.20">
    <property type="entry name" value="Phosphorylase Kinase, domain 1"/>
    <property type="match status" value="1"/>
</dbReference>
<dbReference type="PROSITE" id="PS50948">
    <property type="entry name" value="PAN"/>
    <property type="match status" value="1"/>
</dbReference>
<dbReference type="InterPro" id="IPR003609">
    <property type="entry name" value="Pan_app"/>
</dbReference>
<dbReference type="InterPro" id="IPR000858">
    <property type="entry name" value="S_locus_glycoprot_dom"/>
</dbReference>
<dbReference type="Pfam" id="PF00954">
    <property type="entry name" value="S_locus_glycop"/>
    <property type="match status" value="1"/>
</dbReference>
<dbReference type="Proteomes" id="UP001603857">
    <property type="component" value="Unassembled WGS sequence"/>
</dbReference>
<dbReference type="Pfam" id="PF08276">
    <property type="entry name" value="PAN_2"/>
    <property type="match status" value="1"/>
</dbReference>
<evidence type="ECO:0000256" key="22">
    <source>
        <dbReference type="SAM" id="SignalP"/>
    </source>
</evidence>
<dbReference type="EC" id="2.7.11.1" evidence="2"/>
<evidence type="ECO:0000256" key="17">
    <source>
        <dbReference type="ARBA" id="ARBA00023180"/>
    </source>
</evidence>
<evidence type="ECO:0000256" key="12">
    <source>
        <dbReference type="ARBA" id="ARBA00022840"/>
    </source>
</evidence>
<gene>
    <name evidence="26" type="ORF">Fmac_019361</name>
</gene>
<dbReference type="InterPro" id="IPR000719">
    <property type="entry name" value="Prot_kinase_dom"/>
</dbReference>
<dbReference type="EMBL" id="JBGMDY010000006">
    <property type="protein sequence ID" value="KAL2331780.1"/>
    <property type="molecule type" value="Genomic_DNA"/>
</dbReference>
<reference evidence="26 27" key="1">
    <citation type="submission" date="2024-08" db="EMBL/GenBank/DDBJ databases">
        <title>Insights into the chromosomal genome structure of Flemingia macrophylla.</title>
        <authorList>
            <person name="Ding Y."/>
            <person name="Zhao Y."/>
            <person name="Bi W."/>
            <person name="Wu M."/>
            <person name="Zhao G."/>
            <person name="Gong Y."/>
            <person name="Li W."/>
            <person name="Zhang P."/>
        </authorList>
    </citation>
    <scope>NUCLEOTIDE SEQUENCE [LARGE SCALE GENOMIC DNA]</scope>
    <source>
        <strain evidence="26">DYQJB</strain>
        <tissue evidence="26">Leaf</tissue>
    </source>
</reference>
<comment type="caution">
    <text evidence="26">The sequence shown here is derived from an EMBL/GenBank/DDBJ whole genome shotgun (WGS) entry which is preliminary data.</text>
</comment>
<evidence type="ECO:0000256" key="15">
    <source>
        <dbReference type="ARBA" id="ARBA00023157"/>
    </source>
</evidence>
<evidence type="ECO:0000313" key="27">
    <source>
        <dbReference type="Proteomes" id="UP001603857"/>
    </source>
</evidence>
<comment type="catalytic activity">
    <reaction evidence="18">
        <text>L-threonyl-[protein] + ATP = O-phospho-L-threonyl-[protein] + ADP + H(+)</text>
        <dbReference type="Rhea" id="RHEA:46608"/>
        <dbReference type="Rhea" id="RHEA-COMP:11060"/>
        <dbReference type="Rhea" id="RHEA-COMP:11605"/>
        <dbReference type="ChEBI" id="CHEBI:15378"/>
        <dbReference type="ChEBI" id="CHEBI:30013"/>
        <dbReference type="ChEBI" id="CHEBI:30616"/>
        <dbReference type="ChEBI" id="CHEBI:61977"/>
        <dbReference type="ChEBI" id="CHEBI:456216"/>
        <dbReference type="EC" id="2.7.11.1"/>
    </reaction>
</comment>
<dbReference type="CDD" id="cd14066">
    <property type="entry name" value="STKc_IRAK"/>
    <property type="match status" value="1"/>
</dbReference>
<feature type="transmembrane region" description="Helical" evidence="21">
    <location>
        <begin position="586"/>
        <end position="609"/>
    </location>
</feature>
<evidence type="ECO:0000259" key="23">
    <source>
        <dbReference type="PROSITE" id="PS50011"/>
    </source>
</evidence>
<dbReference type="GO" id="GO:0004674">
    <property type="term" value="F:protein serine/threonine kinase activity"/>
    <property type="evidence" value="ECO:0007669"/>
    <property type="project" value="UniProtKB-KW"/>
</dbReference>
<dbReference type="Pfam" id="PF01453">
    <property type="entry name" value="B_lectin"/>
    <property type="match status" value="1"/>
</dbReference>
<proteinExistence type="predicted"/>
<evidence type="ECO:0000256" key="1">
    <source>
        <dbReference type="ARBA" id="ARBA00004251"/>
    </source>
</evidence>
<dbReference type="Pfam" id="PF07714">
    <property type="entry name" value="PK_Tyr_Ser-Thr"/>
    <property type="match status" value="1"/>
</dbReference>
<evidence type="ECO:0000256" key="18">
    <source>
        <dbReference type="ARBA" id="ARBA00047899"/>
    </source>
</evidence>
<dbReference type="PANTHER" id="PTHR27002">
    <property type="entry name" value="RECEPTOR-LIKE SERINE/THREONINE-PROTEIN KINASE SD1-8"/>
    <property type="match status" value="1"/>
</dbReference>
<keyword evidence="15" id="KW-1015">Disulfide bond</keyword>
<keyword evidence="11" id="KW-0418">Kinase</keyword>
<accession>A0ABD1M7Q4</accession>
<evidence type="ECO:0000313" key="26">
    <source>
        <dbReference type="EMBL" id="KAL2331780.1"/>
    </source>
</evidence>
<dbReference type="SUPFAM" id="SSF51110">
    <property type="entry name" value="alpha-D-mannose-specific plant lectins"/>
    <property type="match status" value="1"/>
</dbReference>
<evidence type="ECO:0000256" key="7">
    <source>
        <dbReference type="ARBA" id="ARBA00022692"/>
    </source>
</evidence>
<feature type="domain" description="Apple" evidence="25">
    <location>
        <begin position="329"/>
        <end position="422"/>
    </location>
</feature>
<dbReference type="PANTHER" id="PTHR27002:SF798">
    <property type="entry name" value="S-LOCUS LECTIN KINASE FAMILY PROTEIN"/>
    <property type="match status" value="1"/>
</dbReference>
<evidence type="ECO:0000259" key="24">
    <source>
        <dbReference type="PROSITE" id="PS50927"/>
    </source>
</evidence>
<dbReference type="InterPro" id="IPR008271">
    <property type="entry name" value="Ser/Thr_kinase_AS"/>
</dbReference>
<evidence type="ECO:0000256" key="9">
    <source>
        <dbReference type="ARBA" id="ARBA00022734"/>
    </source>
</evidence>
<dbReference type="AlphaFoldDB" id="A0ABD1M7Q4"/>
<keyword evidence="6" id="KW-0808">Transferase</keyword>
<evidence type="ECO:0000256" key="20">
    <source>
        <dbReference type="SAM" id="MobiDB-lite"/>
    </source>
</evidence>
<evidence type="ECO:0000256" key="4">
    <source>
        <dbReference type="ARBA" id="ARBA00022527"/>
    </source>
</evidence>
<evidence type="ECO:0000256" key="8">
    <source>
        <dbReference type="ARBA" id="ARBA00022729"/>
    </source>
</evidence>
<dbReference type="Gene3D" id="2.90.10.10">
    <property type="entry name" value="Bulb-type lectin domain"/>
    <property type="match status" value="1"/>
</dbReference>
<feature type="domain" description="Protein kinase" evidence="23">
    <location>
        <begin position="670"/>
        <end position="956"/>
    </location>
</feature>
<dbReference type="GO" id="GO:0030246">
    <property type="term" value="F:carbohydrate binding"/>
    <property type="evidence" value="ECO:0007669"/>
    <property type="project" value="UniProtKB-KW"/>
</dbReference>
<dbReference type="SUPFAM" id="SSF56112">
    <property type="entry name" value="Protein kinase-like (PK-like)"/>
    <property type="match status" value="1"/>
</dbReference>
<evidence type="ECO:0000259" key="25">
    <source>
        <dbReference type="PROSITE" id="PS50948"/>
    </source>
</evidence>
<comment type="subcellular location">
    <subcellularLocation>
        <location evidence="1">Cell membrane</location>
        <topology evidence="1">Single-pass type I membrane protein</topology>
    </subcellularLocation>
</comment>
<dbReference type="CDD" id="cd00028">
    <property type="entry name" value="B_lectin"/>
    <property type="match status" value="1"/>
</dbReference>
<evidence type="ECO:0000256" key="14">
    <source>
        <dbReference type="ARBA" id="ARBA00023136"/>
    </source>
</evidence>
<comment type="catalytic activity">
    <reaction evidence="19">
        <text>L-seryl-[protein] + ATP = O-phospho-L-seryl-[protein] + ADP + H(+)</text>
        <dbReference type="Rhea" id="RHEA:17989"/>
        <dbReference type="Rhea" id="RHEA-COMP:9863"/>
        <dbReference type="Rhea" id="RHEA-COMP:11604"/>
        <dbReference type="ChEBI" id="CHEBI:15378"/>
        <dbReference type="ChEBI" id="CHEBI:29999"/>
        <dbReference type="ChEBI" id="CHEBI:30616"/>
        <dbReference type="ChEBI" id="CHEBI:83421"/>
        <dbReference type="ChEBI" id="CHEBI:456216"/>
        <dbReference type="EC" id="2.7.11.1"/>
    </reaction>
</comment>
<feature type="domain" description="Bulb-type lectin" evidence="24">
    <location>
        <begin position="40"/>
        <end position="157"/>
    </location>
</feature>
<dbReference type="FunFam" id="2.90.10.10:FF:000009">
    <property type="entry name" value="Receptor-like serine/threonine-protein kinase SD1-8"/>
    <property type="match status" value="1"/>
</dbReference>
<evidence type="ECO:0000256" key="3">
    <source>
        <dbReference type="ARBA" id="ARBA00022475"/>
    </source>
</evidence>
<keyword evidence="16" id="KW-0675">Receptor</keyword>
<name>A0ABD1M7Q4_9FABA</name>
<keyword evidence="17" id="KW-0325">Glycoprotein</keyword>
<dbReference type="InterPro" id="IPR011009">
    <property type="entry name" value="Kinase-like_dom_sf"/>
</dbReference>
<dbReference type="FunFam" id="1.10.510.10:FF:000060">
    <property type="entry name" value="G-type lectin S-receptor-like serine/threonine-protein kinase"/>
    <property type="match status" value="1"/>
</dbReference>